<reference evidence="2" key="1">
    <citation type="submission" date="2020-08" db="EMBL/GenBank/DDBJ databases">
        <title>Multicomponent nature underlies the extraordinary mechanical properties of spider dragline silk.</title>
        <authorList>
            <person name="Kono N."/>
            <person name="Nakamura H."/>
            <person name="Mori M."/>
            <person name="Yoshida Y."/>
            <person name="Ohtoshi R."/>
            <person name="Malay A.D."/>
            <person name="Moran D.A.P."/>
            <person name="Tomita M."/>
            <person name="Numata K."/>
            <person name="Arakawa K."/>
        </authorList>
    </citation>
    <scope>NUCLEOTIDE SEQUENCE</scope>
</reference>
<evidence type="ECO:0000313" key="2">
    <source>
        <dbReference type="EMBL" id="GFT49034.1"/>
    </source>
</evidence>
<accession>A0A8X6TUZ3</accession>
<proteinExistence type="predicted"/>
<dbReference type="OrthoDB" id="5086884at2759"/>
<gene>
    <name evidence="2" type="primary">SLC18A2_4</name>
    <name evidence="2" type="ORF">NPIL_530531</name>
</gene>
<comment type="caution">
    <text evidence="2">The sequence shown here is derived from an EMBL/GenBank/DDBJ whole genome shotgun (WGS) entry which is preliminary data.</text>
</comment>
<keyword evidence="3" id="KW-1185">Reference proteome</keyword>
<feature type="region of interest" description="Disordered" evidence="1">
    <location>
        <begin position="1"/>
        <end position="24"/>
    </location>
</feature>
<name>A0A8X6TUZ3_NEPPI</name>
<dbReference type="AlphaFoldDB" id="A0A8X6TUZ3"/>
<evidence type="ECO:0000313" key="3">
    <source>
        <dbReference type="Proteomes" id="UP000887013"/>
    </source>
</evidence>
<sequence>MPEPSAEVSATHSPHCSNSATSGQHVTNNVPIIPSFLYHLRHHPVGTITIPEAQISKDAVPVPDVPLNDENVPYFLSYLQQPEKFDSDLPGFTVVPNDVFWKITSSPSSEKTEEDLSISRAAKMDGATMARHQDLVDENFEVSLMFASKPLVQAFTNPFIGPISNK</sequence>
<dbReference type="EMBL" id="BMAW01111660">
    <property type="protein sequence ID" value="GFT49034.1"/>
    <property type="molecule type" value="Genomic_DNA"/>
</dbReference>
<evidence type="ECO:0000256" key="1">
    <source>
        <dbReference type="SAM" id="MobiDB-lite"/>
    </source>
</evidence>
<organism evidence="2 3">
    <name type="scientific">Nephila pilipes</name>
    <name type="common">Giant wood spider</name>
    <name type="synonym">Nephila maculata</name>
    <dbReference type="NCBI Taxonomy" id="299642"/>
    <lineage>
        <taxon>Eukaryota</taxon>
        <taxon>Metazoa</taxon>
        <taxon>Ecdysozoa</taxon>
        <taxon>Arthropoda</taxon>
        <taxon>Chelicerata</taxon>
        <taxon>Arachnida</taxon>
        <taxon>Araneae</taxon>
        <taxon>Araneomorphae</taxon>
        <taxon>Entelegynae</taxon>
        <taxon>Araneoidea</taxon>
        <taxon>Nephilidae</taxon>
        <taxon>Nephila</taxon>
    </lineage>
</organism>
<feature type="compositionally biased region" description="Polar residues" evidence="1">
    <location>
        <begin position="8"/>
        <end position="24"/>
    </location>
</feature>
<protein>
    <submittedName>
        <fullName evidence="2">Synaptic vesicular amine transporter</fullName>
    </submittedName>
</protein>
<dbReference type="Proteomes" id="UP000887013">
    <property type="component" value="Unassembled WGS sequence"/>
</dbReference>